<comment type="caution">
    <text evidence="2">The sequence shown here is derived from an EMBL/GenBank/DDBJ whole genome shotgun (WGS) entry which is preliminary data.</text>
</comment>
<reference evidence="2 3" key="1">
    <citation type="submission" date="2017-09" db="EMBL/GenBank/DDBJ databases">
        <title>Large-scale bioinformatics analysis of Bacillus genomes uncovers conserved roles of natural products in bacterial physiology.</title>
        <authorList>
            <consortium name="Agbiome Team Llc"/>
            <person name="Bleich R.M."/>
            <person name="Grubbs K.J."/>
            <person name="Santa Maria K.C."/>
            <person name="Allen S.E."/>
            <person name="Farag S."/>
            <person name="Shank E.A."/>
            <person name="Bowers A."/>
        </authorList>
    </citation>
    <scope>NUCLEOTIDE SEQUENCE [LARGE SCALE GENOMIC DNA]</scope>
    <source>
        <strain evidence="2 3">AFS092012</strain>
    </source>
</reference>
<evidence type="ECO:0000313" key="2">
    <source>
        <dbReference type="EMBL" id="PED81892.1"/>
    </source>
</evidence>
<evidence type="ECO:0000313" key="3">
    <source>
        <dbReference type="Proteomes" id="UP000221020"/>
    </source>
</evidence>
<dbReference type="EMBL" id="NVOR01000051">
    <property type="protein sequence ID" value="PED81892.1"/>
    <property type="molecule type" value="Genomic_DNA"/>
</dbReference>
<evidence type="ECO:0000259" key="1">
    <source>
        <dbReference type="PROSITE" id="PS51186"/>
    </source>
</evidence>
<feature type="domain" description="N-acetyltransferase" evidence="1">
    <location>
        <begin position="1"/>
        <end position="134"/>
    </location>
</feature>
<gene>
    <name evidence="2" type="ORF">CON65_14800</name>
</gene>
<protein>
    <submittedName>
        <fullName evidence="2">GNAT family N-acetyltransferase</fullName>
    </submittedName>
</protein>
<dbReference type="SUPFAM" id="SSF55729">
    <property type="entry name" value="Acyl-CoA N-acyltransferases (Nat)"/>
    <property type="match status" value="1"/>
</dbReference>
<dbReference type="AlphaFoldDB" id="A0AA91VB64"/>
<dbReference type="CDD" id="cd04301">
    <property type="entry name" value="NAT_SF"/>
    <property type="match status" value="1"/>
</dbReference>
<dbReference type="GO" id="GO:0016747">
    <property type="term" value="F:acyltransferase activity, transferring groups other than amino-acyl groups"/>
    <property type="evidence" value="ECO:0007669"/>
    <property type="project" value="InterPro"/>
</dbReference>
<sequence>MLERIQNIEEDSVVNVLRYAVGPQESSLQKAISFYAKNKNASLYKYQEHGCVGIEFIGKNKARVCHIAVSPDSRNKGVASDMIKKIIHVHGLTYIEVETDCEAVEFYRKCGFMITSLGEKYPGVERFYCYWGQE</sequence>
<dbReference type="PROSITE" id="PS51186">
    <property type="entry name" value="GNAT"/>
    <property type="match status" value="1"/>
</dbReference>
<name>A0AA91VB64_9BACI</name>
<accession>A0AA91VB64</accession>
<proteinExistence type="predicted"/>
<dbReference type="InterPro" id="IPR000182">
    <property type="entry name" value="GNAT_dom"/>
</dbReference>
<dbReference type="Proteomes" id="UP000221020">
    <property type="component" value="Unassembled WGS sequence"/>
</dbReference>
<dbReference type="Pfam" id="PF13508">
    <property type="entry name" value="Acetyltransf_7"/>
    <property type="match status" value="1"/>
</dbReference>
<dbReference type="Gene3D" id="3.40.630.30">
    <property type="match status" value="1"/>
</dbReference>
<organism evidence="2 3">
    <name type="scientific">Bacillus pseudomycoides</name>
    <dbReference type="NCBI Taxonomy" id="64104"/>
    <lineage>
        <taxon>Bacteria</taxon>
        <taxon>Bacillati</taxon>
        <taxon>Bacillota</taxon>
        <taxon>Bacilli</taxon>
        <taxon>Bacillales</taxon>
        <taxon>Bacillaceae</taxon>
        <taxon>Bacillus</taxon>
        <taxon>Bacillus cereus group</taxon>
    </lineage>
</organism>
<dbReference type="InterPro" id="IPR016181">
    <property type="entry name" value="Acyl_CoA_acyltransferase"/>
</dbReference>